<evidence type="ECO:0000256" key="1">
    <source>
        <dbReference type="ARBA" id="ARBA00004613"/>
    </source>
</evidence>
<dbReference type="AlphaFoldDB" id="A0A2I0KPU6"/>
<dbReference type="PANTHER" id="PTHR31232:SF164">
    <property type="entry name" value="S-PROTEIN HOMOLOG"/>
    <property type="match status" value="1"/>
</dbReference>
<dbReference type="InterPro" id="IPR010264">
    <property type="entry name" value="Self-incomp_S1"/>
</dbReference>
<keyword evidence="3 6" id="KW-0713">Self-incompatibility</keyword>
<evidence type="ECO:0000256" key="4">
    <source>
        <dbReference type="ARBA" id="ARBA00022525"/>
    </source>
</evidence>
<proteinExistence type="inferred from homology"/>
<evidence type="ECO:0000256" key="6">
    <source>
        <dbReference type="RuleBase" id="RU367044"/>
    </source>
</evidence>
<comment type="similarity">
    <text evidence="2 6">Belongs to the plant self-incompatibility (S1) protein family.</text>
</comment>
<name>A0A2I0KPU6_PUNGR</name>
<dbReference type="GO" id="GO:0060320">
    <property type="term" value="P:rejection of self pollen"/>
    <property type="evidence" value="ECO:0007669"/>
    <property type="project" value="UniProtKB-KW"/>
</dbReference>
<keyword evidence="5 6" id="KW-0732">Signal</keyword>
<dbReference type="GO" id="GO:0005576">
    <property type="term" value="C:extracellular region"/>
    <property type="evidence" value="ECO:0007669"/>
    <property type="project" value="UniProtKB-SubCell"/>
</dbReference>
<comment type="caution">
    <text evidence="7">The sequence shown here is derived from an EMBL/GenBank/DDBJ whole genome shotgun (WGS) entry which is preliminary data.</text>
</comment>
<evidence type="ECO:0000256" key="2">
    <source>
        <dbReference type="ARBA" id="ARBA00005581"/>
    </source>
</evidence>
<dbReference type="EMBL" id="PGOL01000438">
    <property type="protein sequence ID" value="PKI70515.1"/>
    <property type="molecule type" value="Genomic_DNA"/>
</dbReference>
<organism evidence="7 8">
    <name type="scientific">Punica granatum</name>
    <name type="common">Pomegranate</name>
    <dbReference type="NCBI Taxonomy" id="22663"/>
    <lineage>
        <taxon>Eukaryota</taxon>
        <taxon>Viridiplantae</taxon>
        <taxon>Streptophyta</taxon>
        <taxon>Embryophyta</taxon>
        <taxon>Tracheophyta</taxon>
        <taxon>Spermatophyta</taxon>
        <taxon>Magnoliopsida</taxon>
        <taxon>eudicotyledons</taxon>
        <taxon>Gunneridae</taxon>
        <taxon>Pentapetalae</taxon>
        <taxon>rosids</taxon>
        <taxon>malvids</taxon>
        <taxon>Myrtales</taxon>
        <taxon>Lythraceae</taxon>
        <taxon>Punica</taxon>
    </lineage>
</organism>
<reference evidence="7 8" key="1">
    <citation type="submission" date="2017-11" db="EMBL/GenBank/DDBJ databases">
        <title>De-novo sequencing of pomegranate (Punica granatum L.) genome.</title>
        <authorList>
            <person name="Akparov Z."/>
            <person name="Amiraslanov A."/>
            <person name="Hajiyeva S."/>
            <person name="Abbasov M."/>
            <person name="Kaur K."/>
            <person name="Hamwieh A."/>
            <person name="Solovyev V."/>
            <person name="Salamov A."/>
            <person name="Braich B."/>
            <person name="Kosarev P."/>
            <person name="Mahmoud A."/>
            <person name="Hajiyev E."/>
            <person name="Babayeva S."/>
            <person name="Izzatullayeva V."/>
            <person name="Mammadov A."/>
            <person name="Mammadov A."/>
            <person name="Sharifova S."/>
            <person name="Ojaghi J."/>
            <person name="Eynullazada K."/>
            <person name="Bayramov B."/>
            <person name="Abdulazimova A."/>
            <person name="Shahmuradov I."/>
        </authorList>
    </citation>
    <scope>NUCLEOTIDE SEQUENCE [LARGE SCALE GENOMIC DNA]</scope>
    <source>
        <strain evidence="8">cv. AG2017</strain>
        <tissue evidence="7">Leaf</tissue>
    </source>
</reference>
<protein>
    <recommendedName>
        <fullName evidence="6">S-protein homolog</fullName>
    </recommendedName>
</protein>
<evidence type="ECO:0000256" key="5">
    <source>
        <dbReference type="ARBA" id="ARBA00022729"/>
    </source>
</evidence>
<evidence type="ECO:0000313" key="8">
    <source>
        <dbReference type="Proteomes" id="UP000233551"/>
    </source>
</evidence>
<keyword evidence="4 6" id="KW-0964">Secreted</keyword>
<dbReference type="Proteomes" id="UP000233551">
    <property type="component" value="Unassembled WGS sequence"/>
</dbReference>
<dbReference type="PANTHER" id="PTHR31232">
    <property type="match status" value="1"/>
</dbReference>
<accession>A0A2I0KPU6</accession>
<keyword evidence="8" id="KW-1185">Reference proteome</keyword>
<feature type="chain" id="PRO_5025099745" description="S-protein homolog" evidence="6">
    <location>
        <begin position="28"/>
        <end position="146"/>
    </location>
</feature>
<comment type="subcellular location">
    <subcellularLocation>
        <location evidence="1 6">Secreted</location>
    </subcellularLocation>
</comment>
<gene>
    <name evidence="7" type="ORF">CRG98_009020</name>
</gene>
<evidence type="ECO:0000313" key="7">
    <source>
        <dbReference type="EMBL" id="PKI70515.1"/>
    </source>
</evidence>
<feature type="signal peptide" evidence="6">
    <location>
        <begin position="1"/>
        <end position="27"/>
    </location>
</feature>
<sequence length="146" mass="17017">MAASRKNIIVTLFALLLGSAVIQTCEGLGPIPHRKYYVRVENGLKGRPLHAHCKSRDDDLGERVLQPGDQFEWGFHINLIGTTLFFCNMWYDLGQKSFEVFNCLQDKFIYEFCGYKRCHWKPMDDGIYVFHAKTGGWDKKYSWDKK</sequence>
<dbReference type="Pfam" id="PF05938">
    <property type="entry name" value="Self-incomp_S1"/>
    <property type="match status" value="1"/>
</dbReference>
<evidence type="ECO:0000256" key="3">
    <source>
        <dbReference type="ARBA" id="ARBA00022471"/>
    </source>
</evidence>
<dbReference type="STRING" id="22663.A0A2I0KPU6"/>